<dbReference type="InterPro" id="IPR032524">
    <property type="entry name" value="ABC_tran_C"/>
</dbReference>
<evidence type="ECO:0000313" key="14">
    <source>
        <dbReference type="EMBL" id="HJD98132.1"/>
    </source>
</evidence>
<comment type="catalytic activity">
    <reaction evidence="9 11">
        <text>ATP + H2O = ADP + phosphate + H(+)</text>
        <dbReference type="Rhea" id="RHEA:13065"/>
        <dbReference type="ChEBI" id="CHEBI:15377"/>
        <dbReference type="ChEBI" id="CHEBI:15378"/>
        <dbReference type="ChEBI" id="CHEBI:30616"/>
        <dbReference type="ChEBI" id="CHEBI:43474"/>
        <dbReference type="ChEBI" id="CHEBI:456216"/>
    </reaction>
</comment>
<evidence type="ECO:0000256" key="2">
    <source>
        <dbReference type="ARBA" id="ARBA00022737"/>
    </source>
</evidence>
<dbReference type="InterPro" id="IPR017871">
    <property type="entry name" value="ABC_transporter-like_CS"/>
</dbReference>
<dbReference type="InterPro" id="IPR032781">
    <property type="entry name" value="ABC_tran_Xtn"/>
</dbReference>
<dbReference type="Pfam" id="PF12848">
    <property type="entry name" value="ABC_tran_Xtn"/>
    <property type="match status" value="1"/>
</dbReference>
<keyword evidence="8 11" id="KW-0234">DNA repair</keyword>
<protein>
    <recommendedName>
        <fullName evidence="11">ATP-binding protein Uup</fullName>
        <ecNumber evidence="11">3.6.1.-</ecNumber>
    </recommendedName>
</protein>
<feature type="region of interest" description="Disordered" evidence="12">
    <location>
        <begin position="531"/>
        <end position="556"/>
    </location>
</feature>
<dbReference type="GO" id="GO:0005737">
    <property type="term" value="C:cytoplasm"/>
    <property type="evidence" value="ECO:0007669"/>
    <property type="project" value="UniProtKB-SubCell"/>
</dbReference>
<comment type="caution">
    <text evidence="14">The sequence shown here is derived from an EMBL/GenBank/DDBJ whole genome shotgun (WGS) entry which is preliminary data.</text>
</comment>
<dbReference type="InterPro" id="IPR003593">
    <property type="entry name" value="AAA+_ATPase"/>
</dbReference>
<keyword evidence="5 11" id="KW-0378">Hydrolase</keyword>
<evidence type="ECO:0000256" key="10">
    <source>
        <dbReference type="ARBA" id="ARBA00061478"/>
    </source>
</evidence>
<keyword evidence="4 11" id="KW-0227">DNA damage</keyword>
<dbReference type="GO" id="GO:0043022">
    <property type="term" value="F:ribosome binding"/>
    <property type="evidence" value="ECO:0007669"/>
    <property type="project" value="UniProtKB-UniRule"/>
</dbReference>
<comment type="subcellular location">
    <subcellularLocation>
        <location evidence="11">Cytoplasm</location>
    </subcellularLocation>
    <text evidence="11">Associates with ribosomes.</text>
</comment>
<dbReference type="GO" id="GO:0005524">
    <property type="term" value="F:ATP binding"/>
    <property type="evidence" value="ECO:0007669"/>
    <property type="project" value="UniProtKB-UniRule"/>
</dbReference>
<dbReference type="Proteomes" id="UP000698963">
    <property type="component" value="Unassembled WGS sequence"/>
</dbReference>
<keyword evidence="7 11" id="KW-0238">DNA-binding</keyword>
<dbReference type="InterPro" id="IPR037118">
    <property type="entry name" value="Val-tRNA_synth_C_sf"/>
</dbReference>
<comment type="function">
    <text evidence="11">Probably plays a role in ribosome assembly or function. May be involved in resolution of branched DNA intermediates that result from template switching in postreplication gaps. Binds DNA and has ATPase activity.</text>
</comment>
<evidence type="ECO:0000259" key="13">
    <source>
        <dbReference type="PROSITE" id="PS50893"/>
    </source>
</evidence>
<dbReference type="InterPro" id="IPR043686">
    <property type="entry name" value="Uup"/>
</dbReference>
<dbReference type="FunFam" id="3.40.50.300:FF:000309">
    <property type="entry name" value="ABC transporter ATP-binding protein"/>
    <property type="match status" value="1"/>
</dbReference>
<dbReference type="PROSITE" id="PS50893">
    <property type="entry name" value="ABC_TRANSPORTER_2"/>
    <property type="match status" value="2"/>
</dbReference>
<dbReference type="AlphaFoldDB" id="A0A921DTJ0"/>
<evidence type="ECO:0000256" key="12">
    <source>
        <dbReference type="SAM" id="MobiDB-lite"/>
    </source>
</evidence>
<reference evidence="14" key="2">
    <citation type="submission" date="2021-09" db="EMBL/GenBank/DDBJ databases">
        <authorList>
            <person name="Gilroy R."/>
        </authorList>
    </citation>
    <scope>NUCLEOTIDE SEQUENCE</scope>
    <source>
        <strain evidence="14">ChiGjej2B2-19336</strain>
    </source>
</reference>
<evidence type="ECO:0000256" key="7">
    <source>
        <dbReference type="ARBA" id="ARBA00023125"/>
    </source>
</evidence>
<evidence type="ECO:0000256" key="9">
    <source>
        <dbReference type="ARBA" id="ARBA00049360"/>
    </source>
</evidence>
<gene>
    <name evidence="11" type="primary">uup</name>
    <name evidence="14" type="ORF">K8W16_10870</name>
</gene>
<feature type="domain" description="ABC transporter" evidence="13">
    <location>
        <begin position="4"/>
        <end position="249"/>
    </location>
</feature>
<dbReference type="GO" id="GO:0006281">
    <property type="term" value="P:DNA repair"/>
    <property type="evidence" value="ECO:0007669"/>
    <property type="project" value="UniProtKB-KW"/>
</dbReference>
<proteinExistence type="inferred from homology"/>
<dbReference type="PANTHER" id="PTHR42855">
    <property type="entry name" value="ABC TRANSPORTER ATP-BINDING SUBUNIT"/>
    <property type="match status" value="1"/>
</dbReference>
<dbReference type="CDD" id="cd03221">
    <property type="entry name" value="ABCF_EF-3"/>
    <property type="match status" value="2"/>
</dbReference>
<keyword evidence="2 11" id="KW-0677">Repeat</keyword>
<comment type="similarity">
    <text evidence="10 11">Belongs to the ABC transporter superfamily. ABCF family. Uup subfamily.</text>
</comment>
<dbReference type="EMBL" id="DYZA01000224">
    <property type="protein sequence ID" value="HJD98132.1"/>
    <property type="molecule type" value="Genomic_DNA"/>
</dbReference>
<evidence type="ECO:0000256" key="1">
    <source>
        <dbReference type="ARBA" id="ARBA00022490"/>
    </source>
</evidence>
<keyword evidence="6 11" id="KW-0067">ATP-binding</keyword>
<organism evidence="14 15">
    <name type="scientific">Mailhella massiliensis</name>
    <dbReference type="NCBI Taxonomy" id="1903261"/>
    <lineage>
        <taxon>Bacteria</taxon>
        <taxon>Pseudomonadati</taxon>
        <taxon>Thermodesulfobacteriota</taxon>
        <taxon>Desulfovibrionia</taxon>
        <taxon>Desulfovibrionales</taxon>
        <taxon>Desulfovibrionaceae</taxon>
        <taxon>Mailhella</taxon>
    </lineage>
</organism>
<dbReference type="RefSeq" id="WP_304123616.1">
    <property type="nucleotide sequence ID" value="NZ_DYZA01000224.1"/>
</dbReference>
<feature type="domain" description="ABC transporter" evidence="13">
    <location>
        <begin position="316"/>
        <end position="535"/>
    </location>
</feature>
<dbReference type="Pfam" id="PF00005">
    <property type="entry name" value="ABC_tran"/>
    <property type="match status" value="2"/>
</dbReference>
<dbReference type="PANTHER" id="PTHR42855:SF1">
    <property type="entry name" value="ABC TRANSPORTER DOMAIN-CONTAINING PROTEIN"/>
    <property type="match status" value="1"/>
</dbReference>
<dbReference type="Gene3D" id="1.10.287.380">
    <property type="entry name" value="Valyl-tRNA synthetase, C-terminal domain"/>
    <property type="match status" value="1"/>
</dbReference>
<dbReference type="HAMAP" id="MF_00848">
    <property type="entry name" value="Uup"/>
    <property type="match status" value="1"/>
</dbReference>
<dbReference type="GO" id="GO:0003677">
    <property type="term" value="F:DNA binding"/>
    <property type="evidence" value="ECO:0007669"/>
    <property type="project" value="UniProtKB-UniRule"/>
</dbReference>
<dbReference type="PROSITE" id="PS00211">
    <property type="entry name" value="ABC_TRANSPORTER_1"/>
    <property type="match status" value="1"/>
</dbReference>
<evidence type="ECO:0000256" key="5">
    <source>
        <dbReference type="ARBA" id="ARBA00022801"/>
    </source>
</evidence>
<feature type="binding site" evidence="11">
    <location>
        <begin position="349"/>
        <end position="356"/>
    </location>
    <ligand>
        <name>ATP</name>
        <dbReference type="ChEBI" id="CHEBI:30616"/>
        <label>2</label>
    </ligand>
</feature>
<dbReference type="Gene3D" id="3.40.50.300">
    <property type="entry name" value="P-loop containing nucleotide triphosphate hydrolases"/>
    <property type="match status" value="2"/>
</dbReference>
<keyword evidence="3 11" id="KW-0547">Nucleotide-binding</keyword>
<dbReference type="Pfam" id="PF16326">
    <property type="entry name" value="ABC_tran_CTD"/>
    <property type="match status" value="1"/>
</dbReference>
<name>A0A921DTJ0_9BACT</name>
<dbReference type="InterPro" id="IPR051309">
    <property type="entry name" value="ABCF_ATPase"/>
</dbReference>
<dbReference type="GO" id="GO:0016887">
    <property type="term" value="F:ATP hydrolysis activity"/>
    <property type="evidence" value="ECO:0007669"/>
    <property type="project" value="UniProtKB-UniRule"/>
</dbReference>
<dbReference type="SUPFAM" id="SSF52540">
    <property type="entry name" value="P-loop containing nucleoside triphosphate hydrolases"/>
    <property type="match status" value="2"/>
</dbReference>
<evidence type="ECO:0000313" key="15">
    <source>
        <dbReference type="Proteomes" id="UP000698963"/>
    </source>
</evidence>
<dbReference type="FunFam" id="3.40.50.300:FF:000011">
    <property type="entry name" value="Putative ABC transporter ATP-binding component"/>
    <property type="match status" value="1"/>
</dbReference>
<evidence type="ECO:0000256" key="6">
    <source>
        <dbReference type="ARBA" id="ARBA00022840"/>
    </source>
</evidence>
<dbReference type="SMART" id="SM00382">
    <property type="entry name" value="AAA"/>
    <property type="match status" value="2"/>
</dbReference>
<sequence>MALLSLQNACLTLGSKQLLDHTEIYVEQGDRLCIVGRNGVGKSSLLSVLAGRLPLDAGERHEEPGVRIGYVQQAVPEHWRGFVFGVTADALGREGHLLAAAHLIASDRRDLLPPDLAREADMVMEHGEVWERHGEVLGVINSLGLDPEADFSTLSGGTRRRVALARALIASDVLLLDEPTNHLDISTISWLEEYLARQARTLVFISHDRAFVRRLATRMVELDRAKLYSYACSFDTFLERREERLHAEEMQNAVFDKKLAQEEVWIRQGIKARRTRNMGRVRELLKMREERAARRERLGTATLNVQEAEKSGKLVAEMKDVSFTWPDGYKVFVGASLIIQRGDKIGLIGDNGAGKTTFLRVLLGELSPTSGTVRLGTGLEIAYFDQLRDTLDDEKSVMDSVAEGNDRVIINGEPRHVASYLQDFLFDSSRLRTPVGLLSGGERNRLLLAKLFTRPSNMLVLDEPTNDLDAETLELLEEMLSSYKGTVIVVSHDRAFLDELVTGTIALEGDGKVREYVGGYTDWLRQREKPEEKKAISSSRETWKENAPKKRRLSYKEQREQEALEKEQAELPVRLDALEQEQKKLEEALADPDLFSRDPEAFNTMIARLPEVEEEQLALLERSDEIEARLKELEI</sequence>
<reference evidence="14" key="1">
    <citation type="journal article" date="2021" name="PeerJ">
        <title>Extensive microbial diversity within the chicken gut microbiome revealed by metagenomics and culture.</title>
        <authorList>
            <person name="Gilroy R."/>
            <person name="Ravi A."/>
            <person name="Getino M."/>
            <person name="Pursley I."/>
            <person name="Horton D.L."/>
            <person name="Alikhan N.F."/>
            <person name="Baker D."/>
            <person name="Gharbi K."/>
            <person name="Hall N."/>
            <person name="Watson M."/>
            <person name="Adriaenssens E.M."/>
            <person name="Foster-Nyarko E."/>
            <person name="Jarju S."/>
            <person name="Secka A."/>
            <person name="Antonio M."/>
            <person name="Oren A."/>
            <person name="Chaudhuri R.R."/>
            <person name="La Ragione R."/>
            <person name="Hildebrand F."/>
            <person name="Pallen M.J."/>
        </authorList>
    </citation>
    <scope>NUCLEOTIDE SEQUENCE</scope>
    <source>
        <strain evidence="14">ChiGjej2B2-19336</strain>
    </source>
</reference>
<feature type="binding site" evidence="11">
    <location>
        <begin position="36"/>
        <end position="43"/>
    </location>
    <ligand>
        <name>ATP</name>
        <dbReference type="ChEBI" id="CHEBI:30616"/>
        <label>1</label>
    </ligand>
</feature>
<evidence type="ECO:0000256" key="8">
    <source>
        <dbReference type="ARBA" id="ARBA00023204"/>
    </source>
</evidence>
<evidence type="ECO:0000256" key="11">
    <source>
        <dbReference type="HAMAP-Rule" id="MF_00848"/>
    </source>
</evidence>
<accession>A0A921DTJ0</accession>
<dbReference type="EC" id="3.6.1.-" evidence="11"/>
<evidence type="ECO:0000256" key="3">
    <source>
        <dbReference type="ARBA" id="ARBA00022741"/>
    </source>
</evidence>
<keyword evidence="1 11" id="KW-0963">Cytoplasm</keyword>
<evidence type="ECO:0000256" key="4">
    <source>
        <dbReference type="ARBA" id="ARBA00022763"/>
    </source>
</evidence>
<dbReference type="InterPro" id="IPR003439">
    <property type="entry name" value="ABC_transporter-like_ATP-bd"/>
</dbReference>
<dbReference type="InterPro" id="IPR027417">
    <property type="entry name" value="P-loop_NTPase"/>
</dbReference>